<evidence type="ECO:0000256" key="4">
    <source>
        <dbReference type="ARBA" id="ARBA00022927"/>
    </source>
</evidence>
<keyword evidence="5 7" id="KW-0072">Autophagy</keyword>
<feature type="region of interest" description="Disordered" evidence="9">
    <location>
        <begin position="77"/>
        <end position="102"/>
    </location>
</feature>
<dbReference type="Pfam" id="PF10377">
    <property type="entry name" value="ATG11"/>
    <property type="match status" value="1"/>
</dbReference>
<dbReference type="InterPro" id="IPR019460">
    <property type="entry name" value="Atg11_C"/>
</dbReference>
<evidence type="ECO:0000256" key="7">
    <source>
        <dbReference type="RuleBase" id="RU367075"/>
    </source>
</evidence>
<dbReference type="PANTHER" id="PTHR13222">
    <property type="entry name" value="RB1-INDUCIBLE COILED-COIL"/>
    <property type="match status" value="1"/>
</dbReference>
<evidence type="ECO:0000256" key="5">
    <source>
        <dbReference type="ARBA" id="ARBA00023006"/>
    </source>
</evidence>
<keyword evidence="6 8" id="KW-0175">Coiled coil</keyword>
<evidence type="ECO:0000256" key="2">
    <source>
        <dbReference type="ARBA" id="ARBA00013804"/>
    </source>
</evidence>
<feature type="region of interest" description="Disordered" evidence="9">
    <location>
        <begin position="1199"/>
        <end position="1222"/>
    </location>
</feature>
<comment type="similarity">
    <text evidence="1 7">Belongs to the ATG11 family.</text>
</comment>
<keyword evidence="7" id="KW-0926">Vacuole</keyword>
<feature type="coiled-coil region" evidence="8">
    <location>
        <begin position="858"/>
        <end position="969"/>
    </location>
</feature>
<feature type="region of interest" description="Disordered" evidence="9">
    <location>
        <begin position="641"/>
        <end position="662"/>
    </location>
</feature>
<evidence type="ECO:0000313" key="12">
    <source>
        <dbReference type="EMBL" id="KAK5095554.1"/>
    </source>
</evidence>
<keyword evidence="3 7" id="KW-0813">Transport</keyword>
<evidence type="ECO:0000313" key="13">
    <source>
        <dbReference type="Proteomes" id="UP001345013"/>
    </source>
</evidence>
<feature type="compositionally biased region" description="Basic and acidic residues" evidence="9">
    <location>
        <begin position="535"/>
        <end position="552"/>
    </location>
</feature>
<evidence type="ECO:0000256" key="9">
    <source>
        <dbReference type="SAM" id="MobiDB-lite"/>
    </source>
</evidence>
<accession>A0ABR0KI54</accession>
<dbReference type="Proteomes" id="UP001345013">
    <property type="component" value="Unassembled WGS sequence"/>
</dbReference>
<feature type="domain" description="Autophagy-related protein 11 C-terminal" evidence="11">
    <location>
        <begin position="1093"/>
        <end position="1239"/>
    </location>
</feature>
<comment type="subunit">
    <text evidence="7">Homodimer.</text>
</comment>
<protein>
    <recommendedName>
        <fullName evidence="2 7">Autophagy-related protein 11</fullName>
    </recommendedName>
</protein>
<sequence length="1376" mass="154468">MSLNLFLSHTGQRYVVGTNEIPSADALKQWIADSVDVPVGRQILMTAQGKNVKQQHLVNQSNVFIYDKRFLLGDESAAVDKDDNAPTPSFSEPPSELEDETNLSSWQKLFKSRRAWALEAVDIVRGLSEKSAQLSESCENIDRSTNVALDNLKNHVSSLQSLFDKTQAWAQDTLQEHTDMLREWHGMAETLKELPIRDDIGRLMTSAAAESGQTDVAGTMYTMLDRKALDEADATLNASTKAFGSQVEGTPRAMEQLNKEAEKASLMVQVEWPNTETGSLLEEAETLFKKVDGDYNDVLRAAADTRAISKISRVAADHTKSLLPGLQEVVGESIQVFESARSHKNNLSKVCFRVLREISKTQSNLAGLQGQVSNLSLTDEGQHSLEVLDRVFRLPSVYGSILIEAIRRSEWNDGTVADLKMFKDELSQHKDDELRRRKKWTNSMSGFLSEETATAGSVPDFTFSTPSNPWPFVSRDEIFSYVDDLRALEMIEAVEQVTQGLRDLDSPAKSRRPRPRPFKNGSIHESMQGSFMRNGGDRRVGQDEKARLEDKLRASESRIRKLEDLLHRQSQMAQPASGMFNPITDFSQPPPSPGPEPNRSFDPSSRRSSVSVRRLSNQNSDEKAMVQRIVSLEAEVNKLRQEAHAERRSSDQNREKMQEAESVKQDLMANFESQRQEFDDERQRLEDDNHELKIRLEELEEELDRVVGSRDHERNKQEQSITHFRSELERLLKTSNQELDQLRETKEALERDLGVHKEKCSNADQQVHKLREERSSLQTRNMALADDLRKLEKLQQDLMGTLQSTHEHLSPAGSAPEDPRKLANALEVLAEGATFHARGLEDQIQHASAQSKVSDEKVEHLEAQVQKVQSLKDGQESKMRQKDESLRQAQHTLDAVRKELADEKAQLEKLEAKFAAGETGSGALKARLAEEEKRVEELTHAKDKSEIQVEVLQQNLKSLRDDIDKHDEAQVALRTRFEAREKKARDLSERLFQQNDRMIRMLENFGWSISKENNSLVIQRMSKVNASQILGSELGTPMKRQISGSVPAQHFTDPADSQTMYWTSEEGPEAEDARYEAFVAALSRLDFDTTIEMITKRYKDVEATARRYQKDARAMREKTHRLSSEAHDKIAYRGFKEGDLALFLPTRNQATRPWAAFNVGAPHYFLREQDAHRLQSRDWLLARINKVEERVVDLSRSMGNASTKANAEVSEGDGASLQSIDDNPFELSDGLRWYLIDAVEEKPGAPSTPGLGRSTVAASVIEVKAHMGRKASGGRDSDKATSSAVNAAKTLHKSLDSRRSSEASRKSGGPPLRPSASNSSAVAPLTTAGADGEAEGTMSPVVPSIRPSESSLREQGQAREDARLFEVVRQDLMLGP</sequence>
<dbReference type="Pfam" id="PF04108">
    <property type="entry name" value="ATG17_like"/>
    <property type="match status" value="1"/>
</dbReference>
<feature type="region of interest" description="Disordered" evidence="9">
    <location>
        <begin position="502"/>
        <end position="552"/>
    </location>
</feature>
<dbReference type="PANTHER" id="PTHR13222:SF1">
    <property type="entry name" value="RB1-INDUCIBLE COILED-COIL PROTEIN 1"/>
    <property type="match status" value="1"/>
</dbReference>
<feature type="compositionally biased region" description="Basic and acidic residues" evidence="9">
    <location>
        <begin position="1293"/>
        <end position="1305"/>
    </location>
</feature>
<dbReference type="InterPro" id="IPR045326">
    <property type="entry name" value="ATG17-like_dom"/>
</dbReference>
<feature type="coiled-coil region" evidence="8">
    <location>
        <begin position="1091"/>
        <end position="1118"/>
    </location>
</feature>
<keyword evidence="13" id="KW-1185">Reference proteome</keyword>
<reference evidence="12 13" key="1">
    <citation type="submission" date="2023-08" db="EMBL/GenBank/DDBJ databases">
        <title>Black Yeasts Isolated from many extreme environments.</title>
        <authorList>
            <person name="Coleine C."/>
            <person name="Stajich J.E."/>
            <person name="Selbmann L."/>
        </authorList>
    </citation>
    <scope>NUCLEOTIDE SEQUENCE [LARGE SCALE GENOMIC DNA]</scope>
    <source>
        <strain evidence="12 13">CCFEE 5885</strain>
    </source>
</reference>
<evidence type="ECO:0000256" key="1">
    <source>
        <dbReference type="ARBA" id="ARBA00009729"/>
    </source>
</evidence>
<name>A0ABR0KI54_9EURO</name>
<evidence type="ECO:0000256" key="6">
    <source>
        <dbReference type="ARBA" id="ARBA00023054"/>
    </source>
</evidence>
<comment type="caution">
    <text evidence="12">The sequence shown here is derived from an EMBL/GenBank/DDBJ whole genome shotgun (WGS) entry which is preliminary data.</text>
</comment>
<evidence type="ECO:0000259" key="10">
    <source>
        <dbReference type="Pfam" id="PF04108"/>
    </source>
</evidence>
<feature type="region of interest" description="Disordered" evidence="9">
    <location>
        <begin position="570"/>
        <end position="624"/>
    </location>
</feature>
<evidence type="ECO:0000256" key="3">
    <source>
        <dbReference type="ARBA" id="ARBA00022448"/>
    </source>
</evidence>
<feature type="region of interest" description="Disordered" evidence="9">
    <location>
        <begin position="1267"/>
        <end position="1362"/>
    </location>
</feature>
<comment type="function">
    <text evidence="7">Involved in cytoplasm to vacuole transport (Cvt), pexophagy, mitophagy and nucleophagy. Recruits mitochondria for their selective degradation via autophagy (mitophagy) during starvation. Works as scaffold proteins that recruit ATG proteins to the pre-autophagosome (PAS), the site of vesicle/autophagosome formation. Required for the Cvt vesicles completion.</text>
</comment>
<dbReference type="InterPro" id="IPR040040">
    <property type="entry name" value="ATG11"/>
</dbReference>
<feature type="domain" description="Autophagy protein ATG17-like" evidence="10">
    <location>
        <begin position="103"/>
        <end position="448"/>
    </location>
</feature>
<evidence type="ECO:0000256" key="8">
    <source>
        <dbReference type="SAM" id="Coils"/>
    </source>
</evidence>
<organism evidence="12 13">
    <name type="scientific">Lithohypha guttulata</name>
    <dbReference type="NCBI Taxonomy" id="1690604"/>
    <lineage>
        <taxon>Eukaryota</taxon>
        <taxon>Fungi</taxon>
        <taxon>Dikarya</taxon>
        <taxon>Ascomycota</taxon>
        <taxon>Pezizomycotina</taxon>
        <taxon>Eurotiomycetes</taxon>
        <taxon>Chaetothyriomycetidae</taxon>
        <taxon>Chaetothyriales</taxon>
        <taxon>Trichomeriaceae</taxon>
        <taxon>Lithohypha</taxon>
    </lineage>
</organism>
<keyword evidence="4 7" id="KW-0653">Protein transport</keyword>
<keyword evidence="7" id="KW-0472">Membrane</keyword>
<comment type="subcellular location">
    <subcellularLocation>
        <location evidence="7">Preautophagosomal structure membrane</location>
        <topology evidence="7">Peripheral membrane protein</topology>
    </subcellularLocation>
    <subcellularLocation>
        <location evidence="7">Vacuole membrane</location>
        <topology evidence="7">Peripheral membrane protein</topology>
    </subcellularLocation>
    <text evidence="7">During pexophagy, accumulates in the vacuolar membrane region, where the peroxisomes contact the vacuole.</text>
</comment>
<gene>
    <name evidence="12" type="primary">ATG11</name>
    <name evidence="12" type="ORF">LTR24_003025</name>
</gene>
<dbReference type="EMBL" id="JAVRRG010000027">
    <property type="protein sequence ID" value="KAK5095554.1"/>
    <property type="molecule type" value="Genomic_DNA"/>
</dbReference>
<proteinExistence type="inferred from homology"/>
<evidence type="ECO:0000259" key="11">
    <source>
        <dbReference type="Pfam" id="PF10377"/>
    </source>
</evidence>